<evidence type="ECO:0000259" key="1">
    <source>
        <dbReference type="Pfam" id="PF25436"/>
    </source>
</evidence>
<evidence type="ECO:0000313" key="2">
    <source>
        <dbReference type="EMBL" id="KAK9029698.1"/>
    </source>
</evidence>
<reference evidence="2 3" key="1">
    <citation type="journal article" date="2024" name="G3 (Bethesda)">
        <title>Genome assembly of Hibiscus sabdariffa L. provides insights into metabolisms of medicinal natural products.</title>
        <authorList>
            <person name="Kim T."/>
        </authorList>
    </citation>
    <scope>NUCLEOTIDE SEQUENCE [LARGE SCALE GENOMIC DNA]</scope>
    <source>
        <strain evidence="2">TK-2024</strain>
        <tissue evidence="2">Old leaves</tissue>
    </source>
</reference>
<gene>
    <name evidence="2" type="ORF">V6N11_026802</name>
</gene>
<dbReference type="Proteomes" id="UP001396334">
    <property type="component" value="Unassembled WGS sequence"/>
</dbReference>
<protein>
    <recommendedName>
        <fullName evidence="1">BSD2 cysteine rich domain-containing protein</fullName>
    </recommendedName>
</protein>
<name>A0ABR2SWU8_9ROSI</name>
<proteinExistence type="predicted"/>
<dbReference type="InterPro" id="IPR057453">
    <property type="entry name" value="BSD2_CRD"/>
</dbReference>
<comment type="caution">
    <text evidence="2">The sequence shown here is derived from an EMBL/GenBank/DDBJ whole genome shotgun (WGS) entry which is preliminary data.</text>
</comment>
<evidence type="ECO:0000313" key="3">
    <source>
        <dbReference type="Proteomes" id="UP001396334"/>
    </source>
</evidence>
<organism evidence="2 3">
    <name type="scientific">Hibiscus sabdariffa</name>
    <name type="common">roselle</name>
    <dbReference type="NCBI Taxonomy" id="183260"/>
    <lineage>
        <taxon>Eukaryota</taxon>
        <taxon>Viridiplantae</taxon>
        <taxon>Streptophyta</taxon>
        <taxon>Embryophyta</taxon>
        <taxon>Tracheophyta</taxon>
        <taxon>Spermatophyta</taxon>
        <taxon>Magnoliopsida</taxon>
        <taxon>eudicotyledons</taxon>
        <taxon>Gunneridae</taxon>
        <taxon>Pentapetalae</taxon>
        <taxon>rosids</taxon>
        <taxon>malvids</taxon>
        <taxon>Malvales</taxon>
        <taxon>Malvaceae</taxon>
        <taxon>Malvoideae</taxon>
        <taxon>Hibiscus</taxon>
    </lineage>
</organism>
<feature type="domain" description="BSD2 cysteine rich" evidence="1">
    <location>
        <begin position="46"/>
        <end position="73"/>
    </location>
</feature>
<accession>A0ABR2SWU8</accession>
<dbReference type="Pfam" id="PF25436">
    <property type="entry name" value="BSD2_CRD"/>
    <property type="match status" value="1"/>
</dbReference>
<sequence>MANSLLCFTSVCSFNTSNKPELQESHNSFNSGGFYPFVNLQGYRIGTRVNPVDRFNGQFKAGGLCWLCRDKSRIGI</sequence>
<keyword evidence="3" id="KW-1185">Reference proteome</keyword>
<dbReference type="EMBL" id="JBBPBN010000011">
    <property type="protein sequence ID" value="KAK9029698.1"/>
    <property type="molecule type" value="Genomic_DNA"/>
</dbReference>